<feature type="transmembrane region" description="Helical" evidence="1">
    <location>
        <begin position="44"/>
        <end position="64"/>
    </location>
</feature>
<protein>
    <recommendedName>
        <fullName evidence="4">PAP2 superfamily protein</fullName>
    </recommendedName>
</protein>
<comment type="caution">
    <text evidence="2">The sequence shown here is derived from an EMBL/GenBank/DDBJ whole genome shotgun (WGS) entry which is preliminary data.</text>
</comment>
<keyword evidence="1" id="KW-0472">Membrane</keyword>
<sequence length="202" mass="22175">MRAGTTNEKGRCAGIFHLIVRILTLPPIVIGITVLLMYAPAKLMTLRELLLCELFLLLIPMAAYPIREIFHIGKDRRKGQRSTALVCSAIGYLCGFLWSILTPCSWLVHILFLSYVISIAALLILNAVFRLHASGHACSTTAPVFLLTWKLHPLFIIPSVLLIAAVYRSSLKLSRHTLPQLLIGSAVSLLACGISLLTYALG</sequence>
<keyword evidence="1" id="KW-1133">Transmembrane helix</keyword>
<gene>
    <name evidence="2" type="ORF">BEI59_06205</name>
</gene>
<dbReference type="AlphaFoldDB" id="A0A1E3UPQ8"/>
<feature type="transmembrane region" description="Helical" evidence="1">
    <location>
        <begin position="84"/>
        <end position="101"/>
    </location>
</feature>
<dbReference type="EMBL" id="MEHA01000003">
    <property type="protein sequence ID" value="ODR54142.1"/>
    <property type="molecule type" value="Genomic_DNA"/>
</dbReference>
<reference evidence="2 3" key="1">
    <citation type="submission" date="2016-08" db="EMBL/GenBank/DDBJ databases">
        <authorList>
            <person name="Seilhamer J.J."/>
        </authorList>
    </citation>
    <scope>NUCLEOTIDE SEQUENCE [LARGE SCALE GENOMIC DNA]</scope>
    <source>
        <strain evidence="2 3">NML150140-1</strain>
    </source>
</reference>
<proteinExistence type="predicted"/>
<keyword evidence="1" id="KW-0812">Transmembrane</keyword>
<dbReference type="RefSeq" id="WP_069431304.1">
    <property type="nucleotide sequence ID" value="NZ_MEHA01000003.1"/>
</dbReference>
<dbReference type="Proteomes" id="UP000094271">
    <property type="component" value="Unassembled WGS sequence"/>
</dbReference>
<dbReference type="OrthoDB" id="9810836at2"/>
<feature type="transmembrane region" description="Helical" evidence="1">
    <location>
        <begin position="141"/>
        <end position="167"/>
    </location>
</feature>
<feature type="transmembrane region" description="Helical" evidence="1">
    <location>
        <begin position="179"/>
        <end position="201"/>
    </location>
</feature>
<evidence type="ECO:0000313" key="3">
    <source>
        <dbReference type="Proteomes" id="UP000094271"/>
    </source>
</evidence>
<evidence type="ECO:0000313" key="2">
    <source>
        <dbReference type="EMBL" id="ODR54142.1"/>
    </source>
</evidence>
<feature type="transmembrane region" description="Helical" evidence="1">
    <location>
        <begin position="12"/>
        <end position="38"/>
    </location>
</feature>
<accession>A0A1E3UPQ8</accession>
<evidence type="ECO:0008006" key="4">
    <source>
        <dbReference type="Google" id="ProtNLM"/>
    </source>
</evidence>
<evidence type="ECO:0000256" key="1">
    <source>
        <dbReference type="SAM" id="Phobius"/>
    </source>
</evidence>
<organism evidence="2 3">
    <name type="scientific">Eisenbergiella tayi</name>
    <dbReference type="NCBI Taxonomy" id="1432052"/>
    <lineage>
        <taxon>Bacteria</taxon>
        <taxon>Bacillati</taxon>
        <taxon>Bacillota</taxon>
        <taxon>Clostridia</taxon>
        <taxon>Lachnospirales</taxon>
        <taxon>Lachnospiraceae</taxon>
        <taxon>Eisenbergiella</taxon>
    </lineage>
</organism>
<feature type="transmembrane region" description="Helical" evidence="1">
    <location>
        <begin position="107"/>
        <end position="129"/>
    </location>
</feature>
<name>A0A1E3UPQ8_9FIRM</name>